<evidence type="ECO:0000313" key="4">
    <source>
        <dbReference type="Proteomes" id="UP001221142"/>
    </source>
</evidence>
<feature type="transmembrane region" description="Helical" evidence="2">
    <location>
        <begin position="42"/>
        <end position="63"/>
    </location>
</feature>
<dbReference type="AlphaFoldDB" id="A0AAD7AY68"/>
<evidence type="ECO:0000256" key="1">
    <source>
        <dbReference type="SAM" id="MobiDB-lite"/>
    </source>
</evidence>
<proteinExistence type="predicted"/>
<feature type="region of interest" description="Disordered" evidence="1">
    <location>
        <begin position="118"/>
        <end position="148"/>
    </location>
</feature>
<reference evidence="3" key="1">
    <citation type="submission" date="2023-03" db="EMBL/GenBank/DDBJ databases">
        <title>Massive genome expansion in bonnet fungi (Mycena s.s.) driven by repeated elements and novel gene families across ecological guilds.</title>
        <authorList>
            <consortium name="Lawrence Berkeley National Laboratory"/>
            <person name="Harder C.B."/>
            <person name="Miyauchi S."/>
            <person name="Viragh M."/>
            <person name="Kuo A."/>
            <person name="Thoen E."/>
            <person name="Andreopoulos B."/>
            <person name="Lu D."/>
            <person name="Skrede I."/>
            <person name="Drula E."/>
            <person name="Henrissat B."/>
            <person name="Morin E."/>
            <person name="Kohler A."/>
            <person name="Barry K."/>
            <person name="LaButti K."/>
            <person name="Morin E."/>
            <person name="Salamov A."/>
            <person name="Lipzen A."/>
            <person name="Mereny Z."/>
            <person name="Hegedus B."/>
            <person name="Baldrian P."/>
            <person name="Stursova M."/>
            <person name="Weitz H."/>
            <person name="Taylor A."/>
            <person name="Grigoriev I.V."/>
            <person name="Nagy L.G."/>
            <person name="Martin F."/>
            <person name="Kauserud H."/>
        </authorList>
    </citation>
    <scope>NUCLEOTIDE SEQUENCE</scope>
    <source>
        <strain evidence="3">9284</strain>
    </source>
</reference>
<keyword evidence="2" id="KW-1133">Transmembrane helix</keyword>
<evidence type="ECO:0000256" key="2">
    <source>
        <dbReference type="SAM" id="Phobius"/>
    </source>
</evidence>
<sequence length="174" mass="18844">MDRHHGRSLVAHRIIVLTQYTLAICLIAGACLVRSELQGQTLVYSGLGLFATGFIALYLSALLDTTSEFLEPGTLIAILLIFGNTKNHPSILLVVPEALSGFLRRHLAGLRSEIKASEARKTRRMPQRANNKVHRNGGGEVKGGSEGQGEIIERVAGASISNVSQADDLKLDFR</sequence>
<dbReference type="EMBL" id="JARKIF010000116">
    <property type="protein sequence ID" value="KAJ7604067.1"/>
    <property type="molecule type" value="Genomic_DNA"/>
</dbReference>
<gene>
    <name evidence="3" type="ORF">FB45DRAFT_958051</name>
</gene>
<accession>A0AAD7AY68</accession>
<name>A0AAD7AY68_9AGAR</name>
<feature type="compositionally biased region" description="Basic residues" evidence="1">
    <location>
        <begin position="121"/>
        <end position="135"/>
    </location>
</feature>
<keyword evidence="2" id="KW-0812">Transmembrane</keyword>
<dbReference type="PROSITE" id="PS51257">
    <property type="entry name" value="PROKAR_LIPOPROTEIN"/>
    <property type="match status" value="1"/>
</dbReference>
<keyword evidence="4" id="KW-1185">Reference proteome</keyword>
<protein>
    <submittedName>
        <fullName evidence="3">Uncharacterized protein</fullName>
    </submittedName>
</protein>
<feature type="transmembrane region" description="Helical" evidence="2">
    <location>
        <begin position="12"/>
        <end position="33"/>
    </location>
</feature>
<organism evidence="3 4">
    <name type="scientific">Roridomyces roridus</name>
    <dbReference type="NCBI Taxonomy" id="1738132"/>
    <lineage>
        <taxon>Eukaryota</taxon>
        <taxon>Fungi</taxon>
        <taxon>Dikarya</taxon>
        <taxon>Basidiomycota</taxon>
        <taxon>Agaricomycotina</taxon>
        <taxon>Agaricomycetes</taxon>
        <taxon>Agaricomycetidae</taxon>
        <taxon>Agaricales</taxon>
        <taxon>Marasmiineae</taxon>
        <taxon>Mycenaceae</taxon>
        <taxon>Roridomyces</taxon>
    </lineage>
</organism>
<feature type="compositionally biased region" description="Gly residues" evidence="1">
    <location>
        <begin position="136"/>
        <end position="147"/>
    </location>
</feature>
<comment type="caution">
    <text evidence="3">The sequence shown here is derived from an EMBL/GenBank/DDBJ whole genome shotgun (WGS) entry which is preliminary data.</text>
</comment>
<keyword evidence="2" id="KW-0472">Membrane</keyword>
<feature type="transmembrane region" description="Helical" evidence="2">
    <location>
        <begin position="75"/>
        <end position="95"/>
    </location>
</feature>
<dbReference type="Proteomes" id="UP001221142">
    <property type="component" value="Unassembled WGS sequence"/>
</dbReference>
<evidence type="ECO:0000313" key="3">
    <source>
        <dbReference type="EMBL" id="KAJ7604067.1"/>
    </source>
</evidence>